<keyword evidence="2" id="KW-1185">Reference proteome</keyword>
<name>A0ACC5R0Z8_9HYPH</name>
<dbReference type="EMBL" id="JAENHL010000006">
    <property type="protein sequence ID" value="MBK1866108.1"/>
    <property type="molecule type" value="Genomic_DNA"/>
</dbReference>
<protein>
    <submittedName>
        <fullName evidence="1">Uncharacterized protein</fullName>
    </submittedName>
</protein>
<sequence length="234" mass="25415">MGTEGRQLAFDLPHRPASGRDDFLVTPSNEKAVALIDLWPNWPSHVLILLGPPGSGKSHLAAVWRETTGARIIAPPEIHKESVPDLLQKGALVIEDAPGERLDEAGFFHLLNLAREQKASILITARQAPLGWGIALPDLISRLKAAPVAQLGAPDDELLRGVLVKLFADRQIAVDEATVSYLLARMPRELDAARSLVAEIDRRALEERAEVTRNFAARVLGDITSPGLFAEDEG</sequence>
<proteinExistence type="predicted"/>
<gene>
    <name evidence="1" type="ORF">JHL16_07055</name>
</gene>
<reference evidence="1" key="1">
    <citation type="submission" date="2021-01" db="EMBL/GenBank/DDBJ databases">
        <authorList>
            <person name="Sun Q."/>
        </authorList>
    </citation>
    <scope>NUCLEOTIDE SEQUENCE</scope>
    <source>
        <strain evidence="1">YIM B02566</strain>
    </source>
</reference>
<dbReference type="Proteomes" id="UP000616151">
    <property type="component" value="Unassembled WGS sequence"/>
</dbReference>
<evidence type="ECO:0000313" key="1">
    <source>
        <dbReference type="EMBL" id="MBK1866108.1"/>
    </source>
</evidence>
<comment type="caution">
    <text evidence="1">The sequence shown here is derived from an EMBL/GenBank/DDBJ whole genome shotgun (WGS) entry which is preliminary data.</text>
</comment>
<accession>A0ACC5R0Z8</accession>
<organism evidence="1 2">
    <name type="scientific">Taklimakanibacter albus</name>
    <dbReference type="NCBI Taxonomy" id="2800327"/>
    <lineage>
        <taxon>Bacteria</taxon>
        <taxon>Pseudomonadati</taxon>
        <taxon>Pseudomonadota</taxon>
        <taxon>Alphaproteobacteria</taxon>
        <taxon>Hyphomicrobiales</taxon>
        <taxon>Aestuariivirgaceae</taxon>
        <taxon>Taklimakanibacter</taxon>
    </lineage>
</organism>
<evidence type="ECO:0000313" key="2">
    <source>
        <dbReference type="Proteomes" id="UP000616151"/>
    </source>
</evidence>